<protein>
    <submittedName>
        <fullName evidence="1">Uncharacterized protein</fullName>
    </submittedName>
</protein>
<reference evidence="1" key="1">
    <citation type="submission" date="2023-05" db="EMBL/GenBank/DDBJ databases">
        <title>Nepenthes gracilis genome sequencing.</title>
        <authorList>
            <person name="Fukushima K."/>
        </authorList>
    </citation>
    <scope>NUCLEOTIDE SEQUENCE</scope>
    <source>
        <strain evidence="1">SING2019-196</strain>
    </source>
</reference>
<evidence type="ECO:0000313" key="1">
    <source>
        <dbReference type="EMBL" id="GMH09967.1"/>
    </source>
</evidence>
<accession>A0AAD3SF07</accession>
<organism evidence="1 2">
    <name type="scientific">Nepenthes gracilis</name>
    <name type="common">Slender pitcher plant</name>
    <dbReference type="NCBI Taxonomy" id="150966"/>
    <lineage>
        <taxon>Eukaryota</taxon>
        <taxon>Viridiplantae</taxon>
        <taxon>Streptophyta</taxon>
        <taxon>Embryophyta</taxon>
        <taxon>Tracheophyta</taxon>
        <taxon>Spermatophyta</taxon>
        <taxon>Magnoliopsida</taxon>
        <taxon>eudicotyledons</taxon>
        <taxon>Gunneridae</taxon>
        <taxon>Pentapetalae</taxon>
        <taxon>Caryophyllales</taxon>
        <taxon>Nepenthaceae</taxon>
        <taxon>Nepenthes</taxon>
    </lineage>
</organism>
<keyword evidence="2" id="KW-1185">Reference proteome</keyword>
<proteinExistence type="predicted"/>
<name>A0AAD3SF07_NEPGR</name>
<dbReference type="AlphaFoldDB" id="A0AAD3SF07"/>
<evidence type="ECO:0000313" key="2">
    <source>
        <dbReference type="Proteomes" id="UP001279734"/>
    </source>
</evidence>
<dbReference type="Proteomes" id="UP001279734">
    <property type="component" value="Unassembled WGS sequence"/>
</dbReference>
<gene>
    <name evidence="1" type="ORF">Nepgr_011808</name>
</gene>
<comment type="caution">
    <text evidence="1">The sequence shown here is derived from an EMBL/GenBank/DDBJ whole genome shotgun (WGS) entry which is preliminary data.</text>
</comment>
<dbReference type="EMBL" id="BSYO01000009">
    <property type="protein sequence ID" value="GMH09967.1"/>
    <property type="molecule type" value="Genomic_DNA"/>
</dbReference>
<sequence>MAEDKVHCTAGFLSSSIRAIAETFGIFYGMLIPRFSQTLQILSPPQNEAIELYNPNFYAIGMLANEINNLSVRDCCFLWIPEVSSSDNNRNVMKAEGCCCELMDLSWCWEILHTEICNSVPAILKRAI</sequence>